<sequence>MSALSFALPFSGFLYILGKPTVSEIPDAGKVTSVTEQLNNPLLEISTESYKKSDENEPELRFLFPSLDPLKTTMPTSPANRKLDVGFRVGFDSDKTELKHLPDLLTKNIQLDAKWSQGSDEHKASKELATEDVRIKSVPKNAVTESNRKDAAIRLYVPDVKDTLKEKLAKGKQLEMDVDVIRTDVDKANASTVDNRAKRKRSYIRLCKRLTGSMQKPRGKDCVKFPKSEFYLEQASKTKEENQKDGSVSISFVGTKTNDGKNYKNSENGSYEYKQRDGTAKPR</sequence>
<feature type="region of interest" description="Disordered" evidence="1">
    <location>
        <begin position="236"/>
        <end position="283"/>
    </location>
</feature>
<gene>
    <name evidence="3" type="ORF">DMN91_002774</name>
</gene>
<keyword evidence="2" id="KW-0732">Signal</keyword>
<dbReference type="OrthoDB" id="7554890at2759"/>
<evidence type="ECO:0000313" key="4">
    <source>
        <dbReference type="Proteomes" id="UP000279307"/>
    </source>
</evidence>
<proteinExistence type="predicted"/>
<name>A0A3L8DX78_OOCBI</name>
<comment type="caution">
    <text evidence="3">The sequence shown here is derived from an EMBL/GenBank/DDBJ whole genome shotgun (WGS) entry which is preliminary data.</text>
</comment>
<feature type="compositionally biased region" description="Polar residues" evidence="1">
    <location>
        <begin position="245"/>
        <end position="257"/>
    </location>
</feature>
<organism evidence="3 4">
    <name type="scientific">Ooceraea biroi</name>
    <name type="common">Clonal raider ant</name>
    <name type="synonym">Cerapachys biroi</name>
    <dbReference type="NCBI Taxonomy" id="2015173"/>
    <lineage>
        <taxon>Eukaryota</taxon>
        <taxon>Metazoa</taxon>
        <taxon>Ecdysozoa</taxon>
        <taxon>Arthropoda</taxon>
        <taxon>Hexapoda</taxon>
        <taxon>Insecta</taxon>
        <taxon>Pterygota</taxon>
        <taxon>Neoptera</taxon>
        <taxon>Endopterygota</taxon>
        <taxon>Hymenoptera</taxon>
        <taxon>Apocrita</taxon>
        <taxon>Aculeata</taxon>
        <taxon>Formicoidea</taxon>
        <taxon>Formicidae</taxon>
        <taxon>Dorylinae</taxon>
        <taxon>Ooceraea</taxon>
    </lineage>
</organism>
<dbReference type="AlphaFoldDB" id="A0A3L8DX78"/>
<feature type="signal peptide" evidence="2">
    <location>
        <begin position="1"/>
        <end position="18"/>
    </location>
</feature>
<evidence type="ECO:0000313" key="3">
    <source>
        <dbReference type="EMBL" id="RLU24685.1"/>
    </source>
</evidence>
<accession>A0A3L8DX78</accession>
<feature type="chain" id="PRO_5018130217" evidence="2">
    <location>
        <begin position="19"/>
        <end position="283"/>
    </location>
</feature>
<dbReference type="Proteomes" id="UP000279307">
    <property type="component" value="Chromosome 3"/>
</dbReference>
<feature type="compositionally biased region" description="Basic and acidic residues" evidence="1">
    <location>
        <begin position="273"/>
        <end position="283"/>
    </location>
</feature>
<evidence type="ECO:0000256" key="1">
    <source>
        <dbReference type="SAM" id="MobiDB-lite"/>
    </source>
</evidence>
<reference evidence="3 4" key="1">
    <citation type="journal article" date="2018" name="Genome Res.">
        <title>The genomic architecture and molecular evolution of ant odorant receptors.</title>
        <authorList>
            <person name="McKenzie S.K."/>
            <person name="Kronauer D.J.C."/>
        </authorList>
    </citation>
    <scope>NUCLEOTIDE SEQUENCE [LARGE SCALE GENOMIC DNA]</scope>
    <source>
        <strain evidence="3">Clonal line C1</strain>
    </source>
</reference>
<dbReference type="EMBL" id="QOIP01000003">
    <property type="protein sequence ID" value="RLU24685.1"/>
    <property type="molecule type" value="Genomic_DNA"/>
</dbReference>
<evidence type="ECO:0000256" key="2">
    <source>
        <dbReference type="SAM" id="SignalP"/>
    </source>
</evidence>
<protein>
    <submittedName>
        <fullName evidence="3">Uncharacterized protein</fullName>
    </submittedName>
</protein>